<dbReference type="EMBL" id="UYWX01020403">
    <property type="protein sequence ID" value="VDM32224.1"/>
    <property type="molecule type" value="Genomic_DNA"/>
</dbReference>
<evidence type="ECO:0000313" key="1">
    <source>
        <dbReference type="EMBL" id="VDM32224.1"/>
    </source>
</evidence>
<accession>A0A3P7FSV8</accession>
<dbReference type="OrthoDB" id="6279276at2759"/>
<evidence type="ECO:0000313" key="2">
    <source>
        <dbReference type="Proteomes" id="UP000274429"/>
    </source>
</evidence>
<dbReference type="AlphaFoldDB" id="A0A3P7FSV8"/>
<organism evidence="1 2">
    <name type="scientific">Hydatigena taeniaeformis</name>
    <name type="common">Feline tapeworm</name>
    <name type="synonym">Taenia taeniaeformis</name>
    <dbReference type="NCBI Taxonomy" id="6205"/>
    <lineage>
        <taxon>Eukaryota</taxon>
        <taxon>Metazoa</taxon>
        <taxon>Spiralia</taxon>
        <taxon>Lophotrochozoa</taxon>
        <taxon>Platyhelminthes</taxon>
        <taxon>Cestoda</taxon>
        <taxon>Eucestoda</taxon>
        <taxon>Cyclophyllidea</taxon>
        <taxon>Taeniidae</taxon>
        <taxon>Hydatigera</taxon>
    </lineage>
</organism>
<name>A0A3P7FSV8_HYDTA</name>
<protein>
    <recommendedName>
        <fullName evidence="3">IRS-type PTB domain-containing protein</fullName>
    </recommendedName>
</protein>
<dbReference type="Proteomes" id="UP000274429">
    <property type="component" value="Unassembled WGS sequence"/>
</dbReference>
<reference evidence="1 2" key="1">
    <citation type="submission" date="2018-11" db="EMBL/GenBank/DDBJ databases">
        <authorList>
            <consortium name="Pathogen Informatics"/>
        </authorList>
    </citation>
    <scope>NUCLEOTIDE SEQUENCE [LARGE SCALE GENOMIC DNA]</scope>
</reference>
<gene>
    <name evidence="1" type="ORF">TTAC_LOCUS7770</name>
</gene>
<keyword evidence="2" id="KW-1185">Reference proteome</keyword>
<sequence length="217" mass="25100">MLGNGYRTESRCSSPCSLDEGQSILVDEYDVSGCVCSPSDLRHEILPSQQLQIYRSCRAHLLNESGRRMWKGKLEFIDYGLLYRYFEKRNMAKLMRWPIAGLRSYGYCKRILPSKQVADVPCKRPPKLVQRWQALMSPYTAVQSGWARQRQRYLSDDYIYLSRTLLQSSAPCSTTPSAGDDYLVAISKFVNTHSYENQHTHVVCRCTDLPDFEDHHQ</sequence>
<proteinExistence type="predicted"/>
<evidence type="ECO:0008006" key="3">
    <source>
        <dbReference type="Google" id="ProtNLM"/>
    </source>
</evidence>